<dbReference type="UniPathway" id="UPA00138"/>
<sequence length="253" mass="27090">MRKPIIAGNWKMYKTATEAKQFVEKVNGLVPAADKVDAVVCAPALFLAQLVVSAENSPLQIGAQTMSEQDEGAYTGEISPVQLTDIGVKYVIIGHSERRQYFNETDESANQKVKAAFTHGLVPILCVGETLEQRENGETGSVVEAQVEKGVAGLTEQQITQLVIAYEPIWAIGTGKTATAEDANEVCGIIRKKVASLYQNEAAEQLRIQYGGSVKPANVDELMAMEHIDGALVGGASLEAESFVKLLEAGSHA</sequence>
<comment type="catalytic activity">
    <reaction evidence="9 10">
        <text>D-glyceraldehyde 3-phosphate = dihydroxyacetone phosphate</text>
        <dbReference type="Rhea" id="RHEA:18585"/>
        <dbReference type="ChEBI" id="CHEBI:57642"/>
        <dbReference type="ChEBI" id="CHEBI:59776"/>
        <dbReference type="EC" id="5.3.1.1"/>
    </reaction>
</comment>
<feature type="binding site" evidence="9">
    <location>
        <position position="213"/>
    </location>
    <ligand>
        <name>substrate</name>
    </ligand>
</feature>
<evidence type="ECO:0000256" key="1">
    <source>
        <dbReference type="ARBA" id="ARBA00004680"/>
    </source>
</evidence>
<dbReference type="AlphaFoldDB" id="A0A1B1RY84"/>
<dbReference type="Proteomes" id="UP000053354">
    <property type="component" value="Chromosome"/>
</dbReference>
<keyword evidence="7 9" id="KW-0324">Glycolysis</keyword>
<evidence type="ECO:0000256" key="9">
    <source>
        <dbReference type="HAMAP-Rule" id="MF_00147"/>
    </source>
</evidence>
<organism evidence="11 12">
    <name type="scientific">Planococcus versutus</name>
    <dbReference type="NCBI Taxonomy" id="1302659"/>
    <lineage>
        <taxon>Bacteria</taxon>
        <taxon>Bacillati</taxon>
        <taxon>Bacillota</taxon>
        <taxon>Bacilli</taxon>
        <taxon>Bacillales</taxon>
        <taxon>Caryophanaceae</taxon>
        <taxon>Planococcus</taxon>
    </lineage>
</organism>
<dbReference type="GO" id="GO:0005829">
    <property type="term" value="C:cytosol"/>
    <property type="evidence" value="ECO:0007669"/>
    <property type="project" value="TreeGrafter"/>
</dbReference>
<reference evidence="11" key="1">
    <citation type="submission" date="2016-10" db="EMBL/GenBank/DDBJ databases">
        <authorList>
            <person name="See-Too W.S."/>
        </authorList>
    </citation>
    <scope>NUCLEOTIDE SEQUENCE</scope>
    <source>
        <strain evidence="11">L10.15</strain>
    </source>
</reference>
<dbReference type="InterPro" id="IPR035990">
    <property type="entry name" value="TIM_sf"/>
</dbReference>
<comment type="pathway">
    <text evidence="1 9 10">Carbohydrate degradation; glycolysis; D-glyceraldehyde 3-phosphate from glycerone phosphate: step 1/1.</text>
</comment>
<dbReference type="PANTHER" id="PTHR21139:SF42">
    <property type="entry name" value="TRIOSEPHOSPHATE ISOMERASE"/>
    <property type="match status" value="1"/>
</dbReference>
<evidence type="ECO:0000313" key="11">
    <source>
        <dbReference type="EMBL" id="ANU25911.1"/>
    </source>
</evidence>
<dbReference type="GO" id="GO:0019563">
    <property type="term" value="P:glycerol catabolic process"/>
    <property type="evidence" value="ECO:0007669"/>
    <property type="project" value="TreeGrafter"/>
</dbReference>
<dbReference type="EMBL" id="CP016540">
    <property type="protein sequence ID" value="ANU25911.1"/>
    <property type="molecule type" value="Genomic_DNA"/>
</dbReference>
<dbReference type="HAMAP" id="MF_00147_B">
    <property type="entry name" value="TIM_B"/>
    <property type="match status" value="1"/>
</dbReference>
<keyword evidence="12" id="KW-1185">Reference proteome</keyword>
<evidence type="ECO:0000256" key="7">
    <source>
        <dbReference type="ARBA" id="ARBA00023152"/>
    </source>
</evidence>
<dbReference type="EC" id="5.3.1.1" evidence="3 9"/>
<dbReference type="Gene3D" id="3.20.20.70">
    <property type="entry name" value="Aldolase class I"/>
    <property type="match status" value="1"/>
</dbReference>
<comment type="subcellular location">
    <subcellularLocation>
        <location evidence="9 10">Cytoplasm</location>
    </subcellularLocation>
</comment>
<keyword evidence="8 9" id="KW-0413">Isomerase</keyword>
<keyword evidence="6 9" id="KW-0963">Cytoplasm</keyword>
<keyword evidence="5 9" id="KW-0312">Gluconeogenesis</keyword>
<evidence type="ECO:0000256" key="6">
    <source>
        <dbReference type="ARBA" id="ARBA00022490"/>
    </source>
</evidence>
<dbReference type="InterPro" id="IPR000652">
    <property type="entry name" value="Triosephosphate_isomerase"/>
</dbReference>
<evidence type="ECO:0000313" key="12">
    <source>
        <dbReference type="Proteomes" id="UP000053354"/>
    </source>
</evidence>
<dbReference type="PANTHER" id="PTHR21139">
    <property type="entry name" value="TRIOSEPHOSPHATE ISOMERASE"/>
    <property type="match status" value="1"/>
</dbReference>
<evidence type="ECO:0000256" key="2">
    <source>
        <dbReference type="ARBA" id="ARBA00007422"/>
    </source>
</evidence>
<comment type="function">
    <text evidence="9">Involved in the gluconeogenesis. Catalyzes stereospecifically the conversion of dihydroxyacetone phosphate (DHAP) to D-glyceraldehyde-3-phosphate (G3P).</text>
</comment>
<feature type="binding site" evidence="9">
    <location>
        <begin position="9"/>
        <end position="11"/>
    </location>
    <ligand>
        <name>substrate</name>
    </ligand>
</feature>
<name>A0A1B1RY84_9BACL</name>
<dbReference type="CDD" id="cd00311">
    <property type="entry name" value="TIM"/>
    <property type="match status" value="1"/>
</dbReference>
<comment type="pathway">
    <text evidence="9 10">Carbohydrate biosynthesis; gluconeogenesis.</text>
</comment>
<dbReference type="PROSITE" id="PS00171">
    <property type="entry name" value="TIM_1"/>
    <property type="match status" value="1"/>
</dbReference>
<dbReference type="PROSITE" id="PS51440">
    <property type="entry name" value="TIM_2"/>
    <property type="match status" value="1"/>
</dbReference>
<feature type="active site" description="Electrophile" evidence="9">
    <location>
        <position position="95"/>
    </location>
</feature>
<proteinExistence type="inferred from homology"/>
<feature type="active site" description="Proton acceptor" evidence="9">
    <location>
        <position position="167"/>
    </location>
</feature>
<dbReference type="RefSeq" id="WP_049694323.1">
    <property type="nucleotide sequence ID" value="NZ_CP016540.2"/>
</dbReference>
<dbReference type="UniPathway" id="UPA00109">
    <property type="reaction ID" value="UER00189"/>
</dbReference>
<dbReference type="GO" id="GO:0046166">
    <property type="term" value="P:glyceraldehyde-3-phosphate biosynthetic process"/>
    <property type="evidence" value="ECO:0007669"/>
    <property type="project" value="TreeGrafter"/>
</dbReference>
<evidence type="ECO:0000256" key="8">
    <source>
        <dbReference type="ARBA" id="ARBA00023235"/>
    </source>
</evidence>
<dbReference type="Pfam" id="PF00121">
    <property type="entry name" value="TIM"/>
    <property type="match status" value="1"/>
</dbReference>
<dbReference type="GO" id="GO:0006096">
    <property type="term" value="P:glycolytic process"/>
    <property type="evidence" value="ECO:0007669"/>
    <property type="project" value="UniProtKB-UniRule"/>
</dbReference>
<dbReference type="GO" id="GO:0006094">
    <property type="term" value="P:gluconeogenesis"/>
    <property type="evidence" value="ECO:0007669"/>
    <property type="project" value="UniProtKB-UniRule"/>
</dbReference>
<dbReference type="KEGG" id="pll:I858_002435"/>
<evidence type="ECO:0000256" key="5">
    <source>
        <dbReference type="ARBA" id="ARBA00022432"/>
    </source>
</evidence>
<dbReference type="InterPro" id="IPR013785">
    <property type="entry name" value="Aldolase_TIM"/>
</dbReference>
<feature type="binding site" evidence="9">
    <location>
        <position position="173"/>
    </location>
    <ligand>
        <name>substrate</name>
    </ligand>
</feature>
<evidence type="ECO:0000256" key="10">
    <source>
        <dbReference type="RuleBase" id="RU363013"/>
    </source>
</evidence>
<accession>A0A1B1RY84</accession>
<dbReference type="SUPFAM" id="SSF51351">
    <property type="entry name" value="Triosephosphate isomerase (TIM)"/>
    <property type="match status" value="1"/>
</dbReference>
<comment type="subunit">
    <text evidence="9 10">Homodimer.</text>
</comment>
<dbReference type="InterPro" id="IPR022896">
    <property type="entry name" value="TrioseP_Isoase_bac/euk"/>
</dbReference>
<comment type="similarity">
    <text evidence="2 9 10">Belongs to the triosephosphate isomerase family.</text>
</comment>
<dbReference type="NCBIfam" id="TIGR00419">
    <property type="entry name" value="tim"/>
    <property type="match status" value="1"/>
</dbReference>
<evidence type="ECO:0000256" key="3">
    <source>
        <dbReference type="ARBA" id="ARBA00011940"/>
    </source>
</evidence>
<dbReference type="GO" id="GO:0004807">
    <property type="term" value="F:triose-phosphate isomerase activity"/>
    <property type="evidence" value="ECO:0007669"/>
    <property type="project" value="UniProtKB-UniRule"/>
</dbReference>
<dbReference type="OrthoDB" id="9809429at2"/>
<dbReference type="FunFam" id="3.20.20.70:FF:000016">
    <property type="entry name" value="Triosephosphate isomerase"/>
    <property type="match status" value="1"/>
</dbReference>
<protein>
    <recommendedName>
        <fullName evidence="4 9">Triosephosphate isomerase</fullName>
        <shortName evidence="9">TIM</shortName>
        <shortName evidence="9">TPI</shortName>
        <ecNumber evidence="3 9">5.3.1.1</ecNumber>
    </recommendedName>
    <alternativeName>
        <fullName evidence="9">Triose-phosphate isomerase</fullName>
    </alternativeName>
</protein>
<dbReference type="STRING" id="1302659.I858_002435"/>
<feature type="binding site" evidence="9">
    <location>
        <begin position="234"/>
        <end position="235"/>
    </location>
    <ligand>
        <name>substrate</name>
    </ligand>
</feature>
<gene>
    <name evidence="9" type="primary">tpiA</name>
    <name evidence="11" type="ORF">I858_002435</name>
</gene>
<evidence type="ECO:0000256" key="4">
    <source>
        <dbReference type="ARBA" id="ARBA00019397"/>
    </source>
</evidence>
<dbReference type="InterPro" id="IPR020861">
    <property type="entry name" value="Triosephosphate_isomerase_AS"/>
</dbReference>